<proteinExistence type="predicted"/>
<sequence>MSTAAGTLTWTPAAERTDLLAAPVAAAIAAVPSARVAEIDPELADTAAFCEAYASPPQLSANCVVVAGRRGGETKHAAVLVLATDRADINGVVRRHVDARKISFAPMDEAVEVTGMEYGGITPVGLPEGWPVLVDEAVVAAGEVVIGSGVRGSKLLVDAAELAALPSAEVLALAQPTG</sequence>
<dbReference type="Pfam" id="PF04073">
    <property type="entry name" value="tRNA_edit"/>
    <property type="match status" value="1"/>
</dbReference>
<evidence type="ECO:0000259" key="1">
    <source>
        <dbReference type="Pfam" id="PF04073"/>
    </source>
</evidence>
<reference evidence="2 3" key="1">
    <citation type="submission" date="2017-04" db="EMBL/GenBank/DDBJ databases">
        <authorList>
            <person name="Afonso C.L."/>
            <person name="Miller P.J."/>
            <person name="Scott M.A."/>
            <person name="Spackman E."/>
            <person name="Goraichik I."/>
            <person name="Dimitrov K.M."/>
            <person name="Suarez D.L."/>
            <person name="Swayne D.E."/>
        </authorList>
    </citation>
    <scope>NUCLEOTIDE SEQUENCE [LARGE SCALE GENOMIC DNA]</scope>
    <source>
        <strain evidence="2 3">CGMCC 1.12511</strain>
    </source>
</reference>
<dbReference type="EMBL" id="FWXN01000002">
    <property type="protein sequence ID" value="SMC38339.1"/>
    <property type="molecule type" value="Genomic_DNA"/>
</dbReference>
<dbReference type="AlphaFoldDB" id="A0A1W1YQA6"/>
<dbReference type="Gene3D" id="3.90.960.10">
    <property type="entry name" value="YbaK/aminoacyl-tRNA synthetase-associated domain"/>
    <property type="match status" value="1"/>
</dbReference>
<dbReference type="OrthoDB" id="9796920at2"/>
<dbReference type="GO" id="GO:0002161">
    <property type="term" value="F:aminoacyl-tRNA deacylase activity"/>
    <property type="evidence" value="ECO:0007669"/>
    <property type="project" value="InterPro"/>
</dbReference>
<protein>
    <submittedName>
        <fullName evidence="2">Cys-tRNA(Pro) deacylase, prolyl-tRNA editing enzyme YbaK/EbsC</fullName>
    </submittedName>
</protein>
<evidence type="ECO:0000313" key="2">
    <source>
        <dbReference type="EMBL" id="SMC38339.1"/>
    </source>
</evidence>
<dbReference type="RefSeq" id="WP_084449800.1">
    <property type="nucleotide sequence ID" value="NZ_FWXN01000002.1"/>
</dbReference>
<dbReference type="SUPFAM" id="SSF55826">
    <property type="entry name" value="YbaK/ProRS associated domain"/>
    <property type="match status" value="1"/>
</dbReference>
<accession>A0A1W1YQA6</accession>
<gene>
    <name evidence="2" type="ORF">SAMN06296429_102260</name>
</gene>
<dbReference type="Proteomes" id="UP000192634">
    <property type="component" value="Unassembled WGS sequence"/>
</dbReference>
<name>A0A1W1YQA6_9MICO</name>
<dbReference type="InterPro" id="IPR007214">
    <property type="entry name" value="YbaK/aa-tRNA-synth-assoc-dom"/>
</dbReference>
<feature type="domain" description="YbaK/aminoacyl-tRNA synthetase-associated" evidence="1">
    <location>
        <begin position="41"/>
        <end position="163"/>
    </location>
</feature>
<dbReference type="PANTHER" id="PTHR30411">
    <property type="entry name" value="CYTOPLASMIC PROTEIN"/>
    <property type="match status" value="1"/>
</dbReference>
<organism evidence="2 3">
    <name type="scientific">Janibacter indicus</name>
    <dbReference type="NCBI Taxonomy" id="857417"/>
    <lineage>
        <taxon>Bacteria</taxon>
        <taxon>Bacillati</taxon>
        <taxon>Actinomycetota</taxon>
        <taxon>Actinomycetes</taxon>
        <taxon>Micrococcales</taxon>
        <taxon>Intrasporangiaceae</taxon>
        <taxon>Janibacter</taxon>
    </lineage>
</organism>
<dbReference type="PANTHER" id="PTHR30411:SF1">
    <property type="entry name" value="CYTOPLASMIC PROTEIN"/>
    <property type="match status" value="1"/>
</dbReference>
<dbReference type="CDD" id="cd04939">
    <property type="entry name" value="PA2301"/>
    <property type="match status" value="1"/>
</dbReference>
<dbReference type="InterPro" id="IPR036754">
    <property type="entry name" value="YbaK/aa-tRNA-synt-asso_dom_sf"/>
</dbReference>
<evidence type="ECO:0000313" key="3">
    <source>
        <dbReference type="Proteomes" id="UP000192634"/>
    </source>
</evidence>